<feature type="region of interest" description="Disordered" evidence="4">
    <location>
        <begin position="174"/>
        <end position="195"/>
    </location>
</feature>
<protein>
    <submittedName>
        <fullName evidence="5">Glycosyltransferase family 2 protein</fullName>
    </submittedName>
</protein>
<keyword evidence="3" id="KW-1133">Transmembrane helix</keyword>
<dbReference type="EMBL" id="CP122537">
    <property type="protein sequence ID" value="WGH78849.1"/>
    <property type="molecule type" value="Genomic_DNA"/>
</dbReference>
<keyword evidence="2" id="KW-0812">Transmembrane</keyword>
<dbReference type="PANTHER" id="PTHR21461">
    <property type="entry name" value="GLYCOSYLTRANSFERASE FAMILY 92 PROTEIN"/>
    <property type="match status" value="1"/>
</dbReference>
<dbReference type="PANTHER" id="PTHR21461:SF69">
    <property type="entry name" value="GLYCOSYLTRANSFERASE FAMILY 92 PROTEIN"/>
    <property type="match status" value="1"/>
</dbReference>
<dbReference type="Pfam" id="PF13704">
    <property type="entry name" value="Glyco_tranf_2_4"/>
    <property type="match status" value="1"/>
</dbReference>
<evidence type="ECO:0000256" key="2">
    <source>
        <dbReference type="ARBA" id="ARBA00022692"/>
    </source>
</evidence>
<evidence type="ECO:0000256" key="3">
    <source>
        <dbReference type="ARBA" id="ARBA00022989"/>
    </source>
</evidence>
<gene>
    <name evidence="5" type="ORF">P8627_00900</name>
</gene>
<dbReference type="RefSeq" id="WP_279965600.1">
    <property type="nucleotide sequence ID" value="NZ_CP122537.1"/>
</dbReference>
<sequence length="754" mass="82688">MIHERRLAGTTIGALRVIELLADGETFRLFLGAGANPKAIRPVPGTTPERVQLVGGALIVRGTLQGAVLSLPMGDGPALPAPSAPEPALRAPSAPEPALLAGRRVLMGQRNGETPELVADWLRYHAETQGADAALIVDRTRPGEAPLTDALRAMDAVPGMAAVVVVTSPVPLGRGPSERHPITAPDAPGKDRMTVPADDDWTAPLSEMALWEALRWRFLTEARAVAFLDVSDLLAPASPGRRAFDLIEGAEPPVVPLLGRRVFPWRIRKGRAPAFGDHVCDQFDNPRGNRRWVADPRRVPEEEPFRLVRVGGLKPDPLKSAFFLRCMGARVNEDLGLPLAPKAGLVVDDDLLALARDGFAADPILPPVSQDKGGAHLPASVPGRTAIVTCMKNEGPFILEWIAYHRAIGVDDFLIYTNDCTDGTDRMLDLLQAQGIVQHRENPFREMEDMKPQHAALAAAESEPVMARAGWAICMDVDEFISVHAGDGHLRDLYAAVGDANMISLTWRLFGNADLESFEDASTLARFDRCAPELIRKPHQAWGFKTLFRNVGTYKKMGVHRPKGLRPDLWEQISWVNGSGQPMPKEMLRTGWRSTLETYGYDLVTLNHYAVRDAESFLVKRDRGRVNHVERDQGLGYWFRMNNNAERDTAIQRMIPAMAAELEALRALPGVAAQHAACVAAHRARIAELKATEGFAAIYDELRSERMRRLSRMHAHFGANVFLAGPDAVPDAVAMADHPEDFFFTVGEVEETAH</sequence>
<evidence type="ECO:0000256" key="4">
    <source>
        <dbReference type="SAM" id="MobiDB-lite"/>
    </source>
</evidence>
<proteinExistence type="predicted"/>
<keyword evidence="6" id="KW-1185">Reference proteome</keyword>
<reference evidence="5 6" key="1">
    <citation type="submission" date="2023-04" db="EMBL/GenBank/DDBJ databases">
        <title>Jannaschia ovalis sp. nov., a marine bacterium isolated from sea tidal flat.</title>
        <authorList>
            <person name="Kwon D.Y."/>
            <person name="Kim J.-J."/>
        </authorList>
    </citation>
    <scope>NUCLEOTIDE SEQUENCE [LARGE SCALE GENOMIC DNA]</scope>
    <source>
        <strain evidence="5 6">GRR-S6-38</strain>
    </source>
</reference>
<comment type="subcellular location">
    <subcellularLocation>
        <location evidence="1">Membrane</location>
        <topology evidence="1">Single-pass membrane protein</topology>
    </subcellularLocation>
</comment>
<dbReference type="Proteomes" id="UP001243420">
    <property type="component" value="Chromosome"/>
</dbReference>
<evidence type="ECO:0000256" key="1">
    <source>
        <dbReference type="ARBA" id="ARBA00004167"/>
    </source>
</evidence>
<name>A0ABY8LBZ1_9RHOB</name>
<organism evidence="5 6">
    <name type="scientific">Jannaschia ovalis</name>
    <dbReference type="NCBI Taxonomy" id="3038773"/>
    <lineage>
        <taxon>Bacteria</taxon>
        <taxon>Pseudomonadati</taxon>
        <taxon>Pseudomonadota</taxon>
        <taxon>Alphaproteobacteria</taxon>
        <taxon>Rhodobacterales</taxon>
        <taxon>Roseobacteraceae</taxon>
        <taxon>Jannaschia</taxon>
    </lineage>
</organism>
<evidence type="ECO:0000313" key="5">
    <source>
        <dbReference type="EMBL" id="WGH78849.1"/>
    </source>
</evidence>
<evidence type="ECO:0000313" key="6">
    <source>
        <dbReference type="Proteomes" id="UP001243420"/>
    </source>
</evidence>
<accession>A0ABY8LBZ1</accession>
<keyword evidence="3" id="KW-0472">Membrane</keyword>